<dbReference type="SUPFAM" id="SSF46785">
    <property type="entry name" value="Winged helix' DNA-binding domain"/>
    <property type="match status" value="1"/>
</dbReference>
<dbReference type="InterPro" id="IPR005119">
    <property type="entry name" value="LysR_subst-bd"/>
</dbReference>
<dbReference type="RefSeq" id="WP_056330989.1">
    <property type="nucleotide sequence ID" value="NZ_WSES01000007.1"/>
</dbReference>
<evidence type="ECO:0000313" key="7">
    <source>
        <dbReference type="Proteomes" id="UP000443353"/>
    </source>
</evidence>
<keyword evidence="2" id="KW-0805">Transcription regulation</keyword>
<dbReference type="SUPFAM" id="SSF53850">
    <property type="entry name" value="Periplasmic binding protein-like II"/>
    <property type="match status" value="1"/>
</dbReference>
<dbReference type="InterPro" id="IPR000847">
    <property type="entry name" value="LysR_HTH_N"/>
</dbReference>
<evidence type="ECO:0000256" key="4">
    <source>
        <dbReference type="ARBA" id="ARBA00023163"/>
    </source>
</evidence>
<sequence>MHDLNDLAYFVAVVTHGGFSAAARATGLEKTRLSRRIAALEQQLGVRLLQRNTRSIALTAAGERFFGQAEVLVEGARGAFESVAALRATPAGIVRLSCPQVMAQTMLLPILPGFLARYPKVKLELDANDRHVDLLNERFDLALRARAGIEDSAGLVAKELGTVRQVLVASPALLKRAGRPHTPRDLAERDTFARPSEVHDGKARWALEDADGTAASVEHDPRLVTNDLRMQVEAAEQGIGIALLPEPIVARSVAAGALEIVLPGWSGAYHVVHLLYPSPRGMLPSVRSLIDYLSAELPPAFGGQKT</sequence>
<gene>
    <name evidence="6" type="ORF">GPY61_23870</name>
</gene>
<dbReference type="AlphaFoldDB" id="A0A7X3KA28"/>
<evidence type="ECO:0000259" key="5">
    <source>
        <dbReference type="PROSITE" id="PS50931"/>
    </source>
</evidence>
<keyword evidence="3" id="KW-0238">DNA-binding</keyword>
<dbReference type="PROSITE" id="PS50931">
    <property type="entry name" value="HTH_LYSR"/>
    <property type="match status" value="1"/>
</dbReference>
<evidence type="ECO:0000256" key="3">
    <source>
        <dbReference type="ARBA" id="ARBA00023125"/>
    </source>
</evidence>
<dbReference type="Pfam" id="PF03466">
    <property type="entry name" value="LysR_substrate"/>
    <property type="match status" value="1"/>
</dbReference>
<dbReference type="GO" id="GO:0043565">
    <property type="term" value="F:sequence-specific DNA binding"/>
    <property type="evidence" value="ECO:0007669"/>
    <property type="project" value="TreeGrafter"/>
</dbReference>
<dbReference type="Pfam" id="PF00126">
    <property type="entry name" value="HTH_1"/>
    <property type="match status" value="1"/>
</dbReference>
<dbReference type="PANTHER" id="PTHR30537">
    <property type="entry name" value="HTH-TYPE TRANSCRIPTIONAL REGULATOR"/>
    <property type="match status" value="1"/>
</dbReference>
<dbReference type="Gene3D" id="1.10.10.10">
    <property type="entry name" value="Winged helix-like DNA-binding domain superfamily/Winged helix DNA-binding domain"/>
    <property type="match status" value="1"/>
</dbReference>
<comment type="similarity">
    <text evidence="1">Belongs to the LysR transcriptional regulatory family.</text>
</comment>
<name>A0A7X3KA28_9BURK</name>
<dbReference type="GO" id="GO:0006351">
    <property type="term" value="P:DNA-templated transcription"/>
    <property type="evidence" value="ECO:0007669"/>
    <property type="project" value="TreeGrafter"/>
</dbReference>
<keyword evidence="4" id="KW-0804">Transcription</keyword>
<dbReference type="InterPro" id="IPR058163">
    <property type="entry name" value="LysR-type_TF_proteobact-type"/>
</dbReference>
<organism evidence="6 7">
    <name type="scientific">Massilia cellulosiltytica</name>
    <dbReference type="NCBI Taxonomy" id="2683234"/>
    <lineage>
        <taxon>Bacteria</taxon>
        <taxon>Pseudomonadati</taxon>
        <taxon>Pseudomonadota</taxon>
        <taxon>Betaproteobacteria</taxon>
        <taxon>Burkholderiales</taxon>
        <taxon>Oxalobacteraceae</taxon>
        <taxon>Telluria group</taxon>
        <taxon>Massilia</taxon>
    </lineage>
</organism>
<protein>
    <submittedName>
        <fullName evidence="6">LysR family transcriptional regulator</fullName>
    </submittedName>
</protein>
<dbReference type="GO" id="GO:0003700">
    <property type="term" value="F:DNA-binding transcription factor activity"/>
    <property type="evidence" value="ECO:0007669"/>
    <property type="project" value="InterPro"/>
</dbReference>
<dbReference type="PANTHER" id="PTHR30537:SF31">
    <property type="entry name" value="TRANSCRIPTIONAL REGULATOR, LYSR FAMILY"/>
    <property type="match status" value="1"/>
</dbReference>
<dbReference type="EMBL" id="WSES01000007">
    <property type="protein sequence ID" value="MVW62960.1"/>
    <property type="molecule type" value="Genomic_DNA"/>
</dbReference>
<accession>A0A7X3KA28</accession>
<reference evidence="6 7" key="1">
    <citation type="submission" date="2019-12" db="EMBL/GenBank/DDBJ databases">
        <authorList>
            <person name="Li C."/>
            <person name="Zhao J."/>
        </authorList>
    </citation>
    <scope>NUCLEOTIDE SEQUENCE [LARGE SCALE GENOMIC DNA]</scope>
    <source>
        <strain evidence="6 7">NEAU-DD11</strain>
    </source>
</reference>
<dbReference type="Gene3D" id="3.40.190.290">
    <property type="match status" value="1"/>
</dbReference>
<dbReference type="FunFam" id="1.10.10.10:FF:000001">
    <property type="entry name" value="LysR family transcriptional regulator"/>
    <property type="match status" value="1"/>
</dbReference>
<keyword evidence="7" id="KW-1185">Reference proteome</keyword>
<evidence type="ECO:0000256" key="1">
    <source>
        <dbReference type="ARBA" id="ARBA00009437"/>
    </source>
</evidence>
<feature type="domain" description="HTH lysR-type" evidence="5">
    <location>
        <begin position="1"/>
        <end position="59"/>
    </location>
</feature>
<comment type="caution">
    <text evidence="6">The sequence shown here is derived from an EMBL/GenBank/DDBJ whole genome shotgun (WGS) entry which is preliminary data.</text>
</comment>
<dbReference type="InterPro" id="IPR036390">
    <property type="entry name" value="WH_DNA-bd_sf"/>
</dbReference>
<dbReference type="Proteomes" id="UP000443353">
    <property type="component" value="Unassembled WGS sequence"/>
</dbReference>
<evidence type="ECO:0000256" key="2">
    <source>
        <dbReference type="ARBA" id="ARBA00023015"/>
    </source>
</evidence>
<evidence type="ECO:0000313" key="6">
    <source>
        <dbReference type="EMBL" id="MVW62960.1"/>
    </source>
</evidence>
<proteinExistence type="inferred from homology"/>
<dbReference type="InterPro" id="IPR036388">
    <property type="entry name" value="WH-like_DNA-bd_sf"/>
</dbReference>